<dbReference type="CDD" id="cd17489">
    <property type="entry name" value="MFS_YfcJ_like"/>
    <property type="match status" value="1"/>
</dbReference>
<dbReference type="InterPro" id="IPR011701">
    <property type="entry name" value="MFS"/>
</dbReference>
<dbReference type="InterPro" id="IPR036259">
    <property type="entry name" value="MFS_trans_sf"/>
</dbReference>
<dbReference type="PROSITE" id="PS50850">
    <property type="entry name" value="MFS"/>
    <property type="match status" value="1"/>
</dbReference>
<feature type="transmembrane region" description="Helical" evidence="6">
    <location>
        <begin position="344"/>
        <end position="364"/>
    </location>
</feature>
<evidence type="ECO:0000256" key="6">
    <source>
        <dbReference type="SAM" id="Phobius"/>
    </source>
</evidence>
<feature type="transmembrane region" description="Helical" evidence="6">
    <location>
        <begin position="224"/>
        <end position="245"/>
    </location>
</feature>
<feature type="transmembrane region" description="Helical" evidence="6">
    <location>
        <begin position="311"/>
        <end position="332"/>
    </location>
</feature>
<evidence type="ECO:0000256" key="5">
    <source>
        <dbReference type="ARBA" id="ARBA00023136"/>
    </source>
</evidence>
<comment type="subcellular location">
    <subcellularLocation>
        <location evidence="1">Cell membrane</location>
        <topology evidence="1">Multi-pass membrane protein</topology>
    </subcellularLocation>
</comment>
<evidence type="ECO:0000313" key="8">
    <source>
        <dbReference type="EMBL" id="MDQ0343734.1"/>
    </source>
</evidence>
<reference evidence="8 9" key="1">
    <citation type="submission" date="2023-07" db="EMBL/GenBank/DDBJ databases">
        <title>Genomic Encyclopedia of Type Strains, Phase IV (KMG-IV): sequencing the most valuable type-strain genomes for metagenomic binning, comparative biology and taxonomic classification.</title>
        <authorList>
            <person name="Goeker M."/>
        </authorList>
    </citation>
    <scope>NUCLEOTIDE SEQUENCE [LARGE SCALE GENOMIC DNA]</scope>
    <source>
        <strain evidence="8 9">DSM 27848</strain>
    </source>
</reference>
<evidence type="ECO:0000259" key="7">
    <source>
        <dbReference type="PROSITE" id="PS50850"/>
    </source>
</evidence>
<evidence type="ECO:0000256" key="4">
    <source>
        <dbReference type="ARBA" id="ARBA00022989"/>
    </source>
</evidence>
<dbReference type="InterPro" id="IPR020846">
    <property type="entry name" value="MFS_dom"/>
</dbReference>
<dbReference type="PANTHER" id="PTHR23531">
    <property type="entry name" value="QUINOLENE RESISTANCE PROTEIN NORA"/>
    <property type="match status" value="1"/>
</dbReference>
<dbReference type="Pfam" id="PF07690">
    <property type="entry name" value="MFS_1"/>
    <property type="match status" value="1"/>
</dbReference>
<dbReference type="SUPFAM" id="SSF103473">
    <property type="entry name" value="MFS general substrate transporter"/>
    <property type="match status" value="1"/>
</dbReference>
<dbReference type="PANTHER" id="PTHR23531:SF2">
    <property type="entry name" value="PERMEASE"/>
    <property type="match status" value="1"/>
</dbReference>
<feature type="transmembrane region" description="Helical" evidence="6">
    <location>
        <begin position="93"/>
        <end position="120"/>
    </location>
</feature>
<comment type="caution">
    <text evidence="8">The sequence shown here is derived from an EMBL/GenBank/DDBJ whole genome shotgun (WGS) entry which is preliminary data.</text>
</comment>
<keyword evidence="3 6" id="KW-0812">Transmembrane</keyword>
<feature type="transmembrane region" description="Helical" evidence="6">
    <location>
        <begin position="287"/>
        <end position="305"/>
    </location>
</feature>
<sequence>MEEIVLGNPLSKEAPRQGVSSDKIWTRDFILICLSNFCVFLGFQMTLPTLPLFVEQLGGNDQLIGIVVGIFTFSALLIRPNAGHSLETKGRRFVYLTGLGIFVFSVGTFGFVKSLLFLFIMRIIQGLGWGFSTTASGTIATDLIPANKRGEGMGYYGLSGNIALAFGPSLGLALVGVISFTQLFLICAILGLLALLLSSTIRFKKVEAKATPPVKKWDFYEKSALPPSLLLFFITVTFGGIASFLPLYSAQKGIEGIQWYFLLYAVALMVTRTFAGKLYDSRGHKAVFLPGTLLILVSMLLLSWLPNSTILFTAAVLYGLGFGTVQPALQAWSVKESSANRRGMANATFFSFFDLGVGIGAIAFGQIGHWLGYSSIYMVAAISVLCSILLYFYIVMKSSVRKPA</sequence>
<feature type="transmembrane region" description="Helical" evidence="6">
    <location>
        <begin position="126"/>
        <end position="144"/>
    </location>
</feature>
<keyword evidence="5 6" id="KW-0472">Membrane</keyword>
<organism evidence="8 9">
    <name type="scientific">Lederbergia wuyishanensis</name>
    <dbReference type="NCBI Taxonomy" id="1347903"/>
    <lineage>
        <taxon>Bacteria</taxon>
        <taxon>Bacillati</taxon>
        <taxon>Bacillota</taxon>
        <taxon>Bacilli</taxon>
        <taxon>Bacillales</taxon>
        <taxon>Bacillaceae</taxon>
        <taxon>Lederbergia</taxon>
    </lineage>
</organism>
<evidence type="ECO:0000313" key="9">
    <source>
        <dbReference type="Proteomes" id="UP001232343"/>
    </source>
</evidence>
<feature type="transmembrane region" description="Helical" evidence="6">
    <location>
        <begin position="183"/>
        <end position="203"/>
    </location>
</feature>
<dbReference type="Gene3D" id="1.20.1250.20">
    <property type="entry name" value="MFS general substrate transporter like domains"/>
    <property type="match status" value="1"/>
</dbReference>
<feature type="transmembrane region" description="Helical" evidence="6">
    <location>
        <begin position="370"/>
        <end position="394"/>
    </location>
</feature>
<name>A0ABU0D5R5_9BACI</name>
<protein>
    <submittedName>
        <fullName evidence="8">MFS family permease</fullName>
    </submittedName>
</protein>
<dbReference type="EMBL" id="JAUSUO010000006">
    <property type="protein sequence ID" value="MDQ0343734.1"/>
    <property type="molecule type" value="Genomic_DNA"/>
</dbReference>
<feature type="transmembrane region" description="Helical" evidence="6">
    <location>
        <begin position="156"/>
        <end position="177"/>
    </location>
</feature>
<evidence type="ECO:0000256" key="1">
    <source>
        <dbReference type="ARBA" id="ARBA00004651"/>
    </source>
</evidence>
<feature type="transmembrane region" description="Helical" evidence="6">
    <location>
        <begin position="29"/>
        <end position="50"/>
    </location>
</feature>
<dbReference type="InterPro" id="IPR052714">
    <property type="entry name" value="MFS_Exporter"/>
</dbReference>
<evidence type="ECO:0000256" key="3">
    <source>
        <dbReference type="ARBA" id="ARBA00022692"/>
    </source>
</evidence>
<evidence type="ECO:0000256" key="2">
    <source>
        <dbReference type="ARBA" id="ARBA00022448"/>
    </source>
</evidence>
<feature type="domain" description="Major facilitator superfamily (MFS) profile" evidence="7">
    <location>
        <begin position="28"/>
        <end position="398"/>
    </location>
</feature>
<dbReference type="Proteomes" id="UP001232343">
    <property type="component" value="Unassembled WGS sequence"/>
</dbReference>
<keyword evidence="2" id="KW-0813">Transport</keyword>
<gene>
    <name evidence="8" type="ORF">J2S14_002569</name>
</gene>
<keyword evidence="9" id="KW-1185">Reference proteome</keyword>
<feature type="transmembrane region" description="Helical" evidence="6">
    <location>
        <begin position="257"/>
        <end position="275"/>
    </location>
</feature>
<keyword evidence="4 6" id="KW-1133">Transmembrane helix</keyword>
<feature type="transmembrane region" description="Helical" evidence="6">
    <location>
        <begin position="62"/>
        <end position="81"/>
    </location>
</feature>
<accession>A0ABU0D5R5</accession>
<proteinExistence type="predicted"/>